<proteinExistence type="predicted"/>
<organism evidence="1 2">
    <name type="scientific">Sphaerobolus stellatus (strain SS14)</name>
    <dbReference type="NCBI Taxonomy" id="990650"/>
    <lineage>
        <taxon>Eukaryota</taxon>
        <taxon>Fungi</taxon>
        <taxon>Dikarya</taxon>
        <taxon>Basidiomycota</taxon>
        <taxon>Agaricomycotina</taxon>
        <taxon>Agaricomycetes</taxon>
        <taxon>Phallomycetidae</taxon>
        <taxon>Geastrales</taxon>
        <taxon>Sphaerobolaceae</taxon>
        <taxon>Sphaerobolus</taxon>
    </lineage>
</organism>
<evidence type="ECO:0000313" key="2">
    <source>
        <dbReference type="Proteomes" id="UP000054279"/>
    </source>
</evidence>
<gene>
    <name evidence="1" type="ORF">M422DRAFT_195444</name>
</gene>
<sequence>QVPIVPAFAYTAHNSQGRSLNVGCINFASCPNLAMAYVMLSCLRCLDGLTILRPFASNKIRCRAPEEIQNELK</sequence>
<feature type="non-terminal residue" evidence="1">
    <location>
        <position position="1"/>
    </location>
</feature>
<dbReference type="OrthoDB" id="432234at2759"/>
<name>A0A0C9TPG4_SPHS4</name>
<protein>
    <recommendedName>
        <fullName evidence="3">ATP-dependent DNA helicase</fullName>
    </recommendedName>
</protein>
<reference evidence="1 2" key="1">
    <citation type="submission" date="2014-06" db="EMBL/GenBank/DDBJ databases">
        <title>Evolutionary Origins and Diversification of the Mycorrhizal Mutualists.</title>
        <authorList>
            <consortium name="DOE Joint Genome Institute"/>
            <consortium name="Mycorrhizal Genomics Consortium"/>
            <person name="Kohler A."/>
            <person name="Kuo A."/>
            <person name="Nagy L.G."/>
            <person name="Floudas D."/>
            <person name="Copeland A."/>
            <person name="Barry K.W."/>
            <person name="Cichocki N."/>
            <person name="Veneault-Fourrey C."/>
            <person name="LaButti K."/>
            <person name="Lindquist E.A."/>
            <person name="Lipzen A."/>
            <person name="Lundell T."/>
            <person name="Morin E."/>
            <person name="Murat C."/>
            <person name="Riley R."/>
            <person name="Ohm R."/>
            <person name="Sun H."/>
            <person name="Tunlid A."/>
            <person name="Henrissat B."/>
            <person name="Grigoriev I.V."/>
            <person name="Hibbett D.S."/>
            <person name="Martin F."/>
        </authorList>
    </citation>
    <scope>NUCLEOTIDE SEQUENCE [LARGE SCALE GENOMIC DNA]</scope>
    <source>
        <strain evidence="1 2">SS14</strain>
    </source>
</reference>
<evidence type="ECO:0008006" key="3">
    <source>
        <dbReference type="Google" id="ProtNLM"/>
    </source>
</evidence>
<keyword evidence="2" id="KW-1185">Reference proteome</keyword>
<accession>A0A0C9TPG4</accession>
<evidence type="ECO:0000313" key="1">
    <source>
        <dbReference type="EMBL" id="KIJ23824.1"/>
    </source>
</evidence>
<dbReference type="Proteomes" id="UP000054279">
    <property type="component" value="Unassembled WGS sequence"/>
</dbReference>
<dbReference type="AlphaFoldDB" id="A0A0C9TPG4"/>
<dbReference type="EMBL" id="KN837580">
    <property type="protein sequence ID" value="KIJ23824.1"/>
    <property type="molecule type" value="Genomic_DNA"/>
</dbReference>
<dbReference type="HOGENOM" id="CLU_001324_10_2_1"/>